<gene>
    <name evidence="2" type="ORF">LACBIDRAFT_311578</name>
</gene>
<protein>
    <submittedName>
        <fullName evidence="2">Predicted protein</fullName>
    </submittedName>
</protein>
<dbReference type="Proteomes" id="UP000001194">
    <property type="component" value="Unassembled WGS sequence"/>
</dbReference>
<name>B0CXR2_LACBS</name>
<evidence type="ECO:0000313" key="3">
    <source>
        <dbReference type="Proteomes" id="UP000001194"/>
    </source>
</evidence>
<dbReference type="HOGENOM" id="CLU_588005_0_0_1"/>
<keyword evidence="3" id="KW-1185">Reference proteome</keyword>
<evidence type="ECO:0000256" key="1">
    <source>
        <dbReference type="SAM" id="MobiDB-lite"/>
    </source>
</evidence>
<dbReference type="KEGG" id="lbc:LACBIDRAFT_311578"/>
<proteinExistence type="predicted"/>
<reference evidence="2 3" key="1">
    <citation type="journal article" date="2008" name="Nature">
        <title>The genome of Laccaria bicolor provides insights into mycorrhizal symbiosis.</title>
        <authorList>
            <person name="Martin F."/>
            <person name="Aerts A."/>
            <person name="Ahren D."/>
            <person name="Brun A."/>
            <person name="Danchin E.G.J."/>
            <person name="Duchaussoy F."/>
            <person name="Gibon J."/>
            <person name="Kohler A."/>
            <person name="Lindquist E."/>
            <person name="Pereda V."/>
            <person name="Salamov A."/>
            <person name="Shapiro H.J."/>
            <person name="Wuyts J."/>
            <person name="Blaudez D."/>
            <person name="Buee M."/>
            <person name="Brokstein P."/>
            <person name="Canbaeck B."/>
            <person name="Cohen D."/>
            <person name="Courty P.E."/>
            <person name="Coutinho P.M."/>
            <person name="Delaruelle C."/>
            <person name="Detter J.C."/>
            <person name="Deveau A."/>
            <person name="DiFazio S."/>
            <person name="Duplessis S."/>
            <person name="Fraissinet-Tachet L."/>
            <person name="Lucic E."/>
            <person name="Frey-Klett P."/>
            <person name="Fourrey C."/>
            <person name="Feussner I."/>
            <person name="Gay G."/>
            <person name="Grimwood J."/>
            <person name="Hoegger P.J."/>
            <person name="Jain P."/>
            <person name="Kilaru S."/>
            <person name="Labbe J."/>
            <person name="Lin Y.C."/>
            <person name="Legue V."/>
            <person name="Le Tacon F."/>
            <person name="Marmeisse R."/>
            <person name="Melayah D."/>
            <person name="Montanini B."/>
            <person name="Muratet M."/>
            <person name="Nehls U."/>
            <person name="Niculita-Hirzel H."/>
            <person name="Oudot-Le Secq M.P."/>
            <person name="Peter M."/>
            <person name="Quesneville H."/>
            <person name="Rajashekar B."/>
            <person name="Reich M."/>
            <person name="Rouhier N."/>
            <person name="Schmutz J."/>
            <person name="Yin T."/>
            <person name="Chalot M."/>
            <person name="Henrissat B."/>
            <person name="Kuees U."/>
            <person name="Lucas S."/>
            <person name="Van de Peer Y."/>
            <person name="Podila G.K."/>
            <person name="Polle A."/>
            <person name="Pukkila P.J."/>
            <person name="Richardson P.M."/>
            <person name="Rouze P."/>
            <person name="Sanders I.R."/>
            <person name="Stajich J.E."/>
            <person name="Tunlid A."/>
            <person name="Tuskan G."/>
            <person name="Grigoriev I.V."/>
        </authorList>
    </citation>
    <scope>NUCLEOTIDE SEQUENCE [LARGE SCALE GENOMIC DNA]</scope>
    <source>
        <strain evidence="3">S238N-H82 / ATCC MYA-4686</strain>
    </source>
</reference>
<dbReference type="RefSeq" id="XP_001876571.1">
    <property type="nucleotide sequence ID" value="XM_001876536.1"/>
</dbReference>
<dbReference type="OrthoDB" id="2649950at2759"/>
<evidence type="ECO:0000313" key="2">
    <source>
        <dbReference type="EMBL" id="EDR12307.1"/>
    </source>
</evidence>
<feature type="region of interest" description="Disordered" evidence="1">
    <location>
        <begin position="383"/>
        <end position="411"/>
    </location>
</feature>
<dbReference type="GeneID" id="6072393"/>
<sequence>MPPITCARQTLSEFAISLPTQPKLPHDVQDVLLQTREDEGSLGADGRDAVEPSLFQQDGITRIAEVCRGITDSSFSGIQRPPKDVDTTSCLPRSAPVWRLCEETEGDDERENGSRSLHDMLCSVSASIVTSGTNGTDNYEQRNSFLQNDLREYYSIRNNLILDSTHPGAPHIVITPVEETVEDYYIHWGNRVNPQWLGCLTVPPPVVSTTRLFPLNNAVISSKACSVESPNQRPSLQLSLHTSWFDRMIKTTSKARLAFHLRRALQKNQFKAAAFGASRVADAFRQRYDNPEFLSSIEKPFEWVDPAEPLLRHNFHHRGVLIIDSLSPFTIPHIMINAPPPQDFWVTWGNATNSPQDGGFGRYLVVPSRFGVVDYINLPQSPCETSDSNCENEVDLSESSSPPGTPFPETPLCDQSDFFYIQRPEEMMDDSNENDLDSECLTRVEPPKFFLCDDDDEEDSLPPFDDWYQNIATRTQSMNIN</sequence>
<dbReference type="InParanoid" id="B0CXR2"/>
<organism evidence="3">
    <name type="scientific">Laccaria bicolor (strain S238N-H82 / ATCC MYA-4686)</name>
    <name type="common">Bicoloured deceiver</name>
    <name type="synonym">Laccaria laccata var. bicolor</name>
    <dbReference type="NCBI Taxonomy" id="486041"/>
    <lineage>
        <taxon>Eukaryota</taxon>
        <taxon>Fungi</taxon>
        <taxon>Dikarya</taxon>
        <taxon>Basidiomycota</taxon>
        <taxon>Agaricomycotina</taxon>
        <taxon>Agaricomycetes</taxon>
        <taxon>Agaricomycetidae</taxon>
        <taxon>Agaricales</taxon>
        <taxon>Agaricineae</taxon>
        <taxon>Hydnangiaceae</taxon>
        <taxon>Laccaria</taxon>
    </lineage>
</organism>
<accession>B0CXR2</accession>
<dbReference type="EMBL" id="DS547094">
    <property type="protein sequence ID" value="EDR12307.1"/>
    <property type="molecule type" value="Genomic_DNA"/>
</dbReference>
<dbReference type="AlphaFoldDB" id="B0CXR2"/>